<dbReference type="VEuPathDB" id="VectorBase:AAEL008130"/>
<dbReference type="Gene3D" id="3.10.450.50">
    <property type="match status" value="1"/>
</dbReference>
<evidence type="ECO:0000313" key="2">
    <source>
        <dbReference type="EMBL" id="EAT40718.1"/>
    </source>
</evidence>
<feature type="region of interest" description="Disordered" evidence="1">
    <location>
        <begin position="35"/>
        <end position="64"/>
    </location>
</feature>
<dbReference type="Proteomes" id="UP000682892">
    <property type="component" value="Unassembled WGS sequence"/>
</dbReference>
<reference evidence="2" key="3">
    <citation type="submission" date="2012-09" db="EMBL/GenBank/DDBJ databases">
        <authorList>
            <consortium name="VectorBase"/>
        </authorList>
    </citation>
    <scope>NUCLEOTIDE SEQUENCE</scope>
    <source>
        <strain evidence="2">Liverpool</strain>
    </source>
</reference>
<dbReference type="HOGENOM" id="CLU_1856910_0_0_1"/>
<name>Q171N6_AEDAE</name>
<dbReference type="STRING" id="7159.Q171N6"/>
<organism evidence="2 3">
    <name type="scientific">Aedes aegypti</name>
    <name type="common">Yellowfever mosquito</name>
    <name type="synonym">Culex aegypti</name>
    <dbReference type="NCBI Taxonomy" id="7159"/>
    <lineage>
        <taxon>Eukaryota</taxon>
        <taxon>Metazoa</taxon>
        <taxon>Ecdysozoa</taxon>
        <taxon>Arthropoda</taxon>
        <taxon>Hexapoda</taxon>
        <taxon>Insecta</taxon>
        <taxon>Pterygota</taxon>
        <taxon>Neoptera</taxon>
        <taxon>Endopterygota</taxon>
        <taxon>Diptera</taxon>
        <taxon>Nematocera</taxon>
        <taxon>Culicoidea</taxon>
        <taxon>Culicidae</taxon>
        <taxon>Culicinae</taxon>
        <taxon>Aedini</taxon>
        <taxon>Aedes</taxon>
        <taxon>Stegomyia</taxon>
    </lineage>
</organism>
<evidence type="ECO:0000313" key="3">
    <source>
        <dbReference type="Proteomes" id="UP000682892"/>
    </source>
</evidence>
<dbReference type="PhylomeDB" id="Q171N6"/>
<dbReference type="EMBL" id="CH477449">
    <property type="protein sequence ID" value="EAT40718.1"/>
    <property type="molecule type" value="Genomic_DNA"/>
</dbReference>
<dbReference type="eggNOG" id="KOG4353">
    <property type="taxonomic scope" value="Eukaryota"/>
</dbReference>
<reference evidence="2" key="1">
    <citation type="submission" date="2005-10" db="EMBL/GenBank/DDBJ databases">
        <authorList>
            <person name="Loftus B.J."/>
            <person name="Nene V.M."/>
            <person name="Hannick L.I."/>
            <person name="Bidwell S."/>
            <person name="Haas B."/>
            <person name="Amedeo P."/>
            <person name="Orvis J."/>
            <person name="Wortman J.R."/>
            <person name="White O.R."/>
            <person name="Salzberg S."/>
            <person name="Shumway M."/>
            <person name="Koo H."/>
            <person name="Zhao Y."/>
            <person name="Holmes M."/>
            <person name="Miller J."/>
            <person name="Schatz M."/>
            <person name="Pop M."/>
            <person name="Pai G."/>
            <person name="Utterback T."/>
            <person name="Rogers Y.-H."/>
            <person name="Kravitz S."/>
            <person name="Fraser C.M."/>
        </authorList>
    </citation>
    <scope>NUCLEOTIDE SEQUENCE</scope>
    <source>
        <strain evidence="2">Liverpool</strain>
    </source>
</reference>
<dbReference type="InterPro" id="IPR032710">
    <property type="entry name" value="NTF2-like_dom_sf"/>
</dbReference>
<reference evidence="2" key="2">
    <citation type="journal article" date="2007" name="Science">
        <title>Genome sequence of Aedes aegypti, a major arbovirus vector.</title>
        <authorList>
            <person name="Nene V."/>
            <person name="Wortman J.R."/>
            <person name="Lawson D."/>
            <person name="Haas B."/>
            <person name="Kodira C."/>
            <person name="Tu Z.J."/>
            <person name="Loftus B."/>
            <person name="Xi Z."/>
            <person name="Megy K."/>
            <person name="Grabherr M."/>
            <person name="Ren Q."/>
            <person name="Zdobnov E.M."/>
            <person name="Lobo N.F."/>
            <person name="Campbell K.S."/>
            <person name="Brown S.E."/>
            <person name="Bonaldo M.F."/>
            <person name="Zhu J."/>
            <person name="Sinkins S.P."/>
            <person name="Hogenkamp D.G."/>
            <person name="Amedeo P."/>
            <person name="Arensburger P."/>
            <person name="Atkinson P.W."/>
            <person name="Bidwell S."/>
            <person name="Biedler J."/>
            <person name="Birney E."/>
            <person name="Bruggner R.V."/>
            <person name="Costas J."/>
            <person name="Coy M.R."/>
            <person name="Crabtree J."/>
            <person name="Crawford M."/>
            <person name="Debruyn B."/>
            <person name="Decaprio D."/>
            <person name="Eiglmeier K."/>
            <person name="Eisenstadt E."/>
            <person name="El-Dorry H."/>
            <person name="Gelbart W.M."/>
            <person name="Gomes S.L."/>
            <person name="Hammond M."/>
            <person name="Hannick L.I."/>
            <person name="Hogan J.R."/>
            <person name="Holmes M.H."/>
            <person name="Jaffe D."/>
            <person name="Johnston J.S."/>
            <person name="Kennedy R.C."/>
            <person name="Koo H."/>
            <person name="Kravitz S."/>
            <person name="Kriventseva E.V."/>
            <person name="Kulp D."/>
            <person name="Labutti K."/>
            <person name="Lee E."/>
            <person name="Li S."/>
            <person name="Lovin D.D."/>
            <person name="Mao C."/>
            <person name="Mauceli E."/>
            <person name="Menck C.F."/>
            <person name="Miller J.R."/>
            <person name="Montgomery P."/>
            <person name="Mori A."/>
            <person name="Nascimento A.L."/>
            <person name="Naveira H.F."/>
            <person name="Nusbaum C."/>
            <person name="O'leary S."/>
            <person name="Orvis J."/>
            <person name="Pertea M."/>
            <person name="Quesneville H."/>
            <person name="Reidenbach K.R."/>
            <person name="Rogers Y.H."/>
            <person name="Roth C.W."/>
            <person name="Schneider J.R."/>
            <person name="Schatz M."/>
            <person name="Shumway M."/>
            <person name="Stanke M."/>
            <person name="Stinson E.O."/>
            <person name="Tubio J.M."/>
            <person name="Vanzee J.P."/>
            <person name="Verjovski-Almeida S."/>
            <person name="Werner D."/>
            <person name="White O."/>
            <person name="Wyder S."/>
            <person name="Zeng Q."/>
            <person name="Zhao Q."/>
            <person name="Zhao Y."/>
            <person name="Hill C.A."/>
            <person name="Raikhel A.S."/>
            <person name="Soares M.B."/>
            <person name="Knudson D.L."/>
            <person name="Lee N.H."/>
            <person name="Galagan J."/>
            <person name="Salzberg S.L."/>
            <person name="Paulsen I.T."/>
            <person name="Dimopoulos G."/>
            <person name="Collins F.H."/>
            <person name="Birren B."/>
            <person name="Fraser-Liggett C.M."/>
            <person name="Severson D.W."/>
        </authorList>
    </citation>
    <scope>NUCLEOTIDE SEQUENCE [LARGE SCALE GENOMIC DNA]</scope>
    <source>
        <strain evidence="2">Liverpool</strain>
    </source>
</reference>
<gene>
    <name evidence="2" type="ORF">AaeL_AAEL007580</name>
</gene>
<sequence>MHIKKDNFDGPSKYKDISPICWMFDSNPIPVGTAHQNRYRLPDGGGIHHQSVQRKSSQEAASDDPALHGQRFADVISNIQKYFQELPRFEHIMNTLVTQPIIGDAVSSQLTFIIKVSGTVIYQDNSTKPFQKTFTVTAQGDKWKIASDCSAASGCWMLSF</sequence>
<dbReference type="AlphaFoldDB" id="Q171N6"/>
<protein>
    <submittedName>
        <fullName evidence="2">AAEL007580-PA</fullName>
    </submittedName>
</protein>
<dbReference type="PaxDb" id="7159-AAEL007580-PA"/>
<proteinExistence type="predicted"/>
<evidence type="ECO:0000256" key="1">
    <source>
        <dbReference type="SAM" id="MobiDB-lite"/>
    </source>
</evidence>
<dbReference type="SUPFAM" id="SSF54427">
    <property type="entry name" value="NTF2-like"/>
    <property type="match status" value="1"/>
</dbReference>
<accession>Q171N6</accession>